<dbReference type="RefSeq" id="WP_135961768.1">
    <property type="nucleotide sequence ID" value="NZ_SRXT01000001.1"/>
</dbReference>
<evidence type="ECO:0000313" key="4">
    <source>
        <dbReference type="EMBL" id="TGX55565.1"/>
    </source>
</evidence>
<dbReference type="Pfam" id="PF00501">
    <property type="entry name" value="AMP-binding"/>
    <property type="match status" value="1"/>
</dbReference>
<dbReference type="InterPro" id="IPR045851">
    <property type="entry name" value="AMP-bd_C_sf"/>
</dbReference>
<dbReference type="Proteomes" id="UP000306147">
    <property type="component" value="Unassembled WGS sequence"/>
</dbReference>
<dbReference type="NCBIfam" id="NF006624">
    <property type="entry name" value="PRK09192.1"/>
    <property type="match status" value="1"/>
</dbReference>
<protein>
    <submittedName>
        <fullName evidence="4">Fatty acyl-AMP ligase</fullName>
    </submittedName>
</protein>
<feature type="domain" description="AMP-dependent synthetase/ligase" evidence="3">
    <location>
        <begin position="64"/>
        <end position="438"/>
    </location>
</feature>
<dbReference type="PANTHER" id="PTHR22754:SF32">
    <property type="entry name" value="DISCO-INTERACTING PROTEIN 2"/>
    <property type="match status" value="1"/>
</dbReference>
<organism evidence="4 5">
    <name type="scientific">Sphingomonas gei</name>
    <dbReference type="NCBI Taxonomy" id="1395960"/>
    <lineage>
        <taxon>Bacteria</taxon>
        <taxon>Pseudomonadati</taxon>
        <taxon>Pseudomonadota</taxon>
        <taxon>Alphaproteobacteria</taxon>
        <taxon>Sphingomonadales</taxon>
        <taxon>Sphingomonadaceae</taxon>
        <taxon>Sphingomonas</taxon>
    </lineage>
</organism>
<keyword evidence="5" id="KW-1185">Reference proteome</keyword>
<dbReference type="Gene3D" id="3.40.50.12780">
    <property type="entry name" value="N-terminal domain of ligase-like"/>
    <property type="match status" value="1"/>
</dbReference>
<dbReference type="AlphaFoldDB" id="A0A4S1XHP4"/>
<dbReference type="EMBL" id="SRXT01000001">
    <property type="protein sequence ID" value="TGX55565.1"/>
    <property type="molecule type" value="Genomic_DNA"/>
</dbReference>
<dbReference type="CDD" id="cd05931">
    <property type="entry name" value="FAAL"/>
    <property type="match status" value="1"/>
</dbReference>
<dbReference type="GO" id="GO:0070566">
    <property type="term" value="F:adenylyltransferase activity"/>
    <property type="evidence" value="ECO:0007669"/>
    <property type="project" value="TreeGrafter"/>
</dbReference>
<evidence type="ECO:0000256" key="2">
    <source>
        <dbReference type="ARBA" id="ARBA00022598"/>
    </source>
</evidence>
<dbReference type="GO" id="GO:0005886">
    <property type="term" value="C:plasma membrane"/>
    <property type="evidence" value="ECO:0007669"/>
    <property type="project" value="TreeGrafter"/>
</dbReference>
<evidence type="ECO:0000313" key="5">
    <source>
        <dbReference type="Proteomes" id="UP000306147"/>
    </source>
</evidence>
<accession>A0A4S1XHP4</accession>
<dbReference type="InterPro" id="IPR000873">
    <property type="entry name" value="AMP-dep_synth/lig_dom"/>
</dbReference>
<dbReference type="SUPFAM" id="SSF56801">
    <property type="entry name" value="Acetyl-CoA synthetase-like"/>
    <property type="match status" value="1"/>
</dbReference>
<reference evidence="4 5" key="1">
    <citation type="submission" date="2019-04" db="EMBL/GenBank/DDBJ databases">
        <title>Sphingomonas psychrotolerans sp. nov., isolated from soil in the Tianshan Mountains, Xinjiang, China.</title>
        <authorList>
            <person name="Luo Y."/>
            <person name="Sheng H."/>
        </authorList>
    </citation>
    <scope>NUCLEOTIDE SEQUENCE [LARGE SCALE GENOMIC DNA]</scope>
    <source>
        <strain evidence="4 5">ZFGT-11</strain>
    </source>
</reference>
<dbReference type="PANTHER" id="PTHR22754">
    <property type="entry name" value="DISCO-INTERACTING PROTEIN 2 DIP2 -RELATED"/>
    <property type="match status" value="1"/>
</dbReference>
<dbReference type="GO" id="GO:0016874">
    <property type="term" value="F:ligase activity"/>
    <property type="evidence" value="ECO:0007669"/>
    <property type="project" value="UniProtKB-KW"/>
</dbReference>
<evidence type="ECO:0000256" key="1">
    <source>
        <dbReference type="ARBA" id="ARBA00006432"/>
    </source>
</evidence>
<dbReference type="InterPro" id="IPR040097">
    <property type="entry name" value="FAAL/FAAC"/>
</dbReference>
<dbReference type="GO" id="GO:0006633">
    <property type="term" value="P:fatty acid biosynthetic process"/>
    <property type="evidence" value="ECO:0007669"/>
    <property type="project" value="TreeGrafter"/>
</dbReference>
<sequence>MVLDETGSHQGIMEAEIVPTPTDDSLPRRLADFATLGEALDYAAEGVRGLNFHDARGNLTQPYPFAELRRDALAQARRLIAAGVRPEDRIALIAETGVEFASLFFGVVYAGAWPVPLPLPTSFGGAQSYIDQLRVQLESCDPSMLIYPPEIGAMCAEAARITDVEAVDWAEFGERSAPDTPLPQAAGSDIAYLQYSSGSTRFPHGVAITHHGLLNNLSAHSHGMRLQDSDRCVSWLPWYHDMGLVGCFLSPVANQVSTDYLKTEDFARRPLAWLDLISRNQGTTLSYSPTFGYDICSRRMSSQTKASDRFDLLRWRVAGNGADMIRPDVMQSFVDAFADAGFKASAFLPSYGLAEATLAVSIMPPGEGIVVELVEETQLSGGDVARANRPQRFRAIVNCGKPVKDMEVQIREEDGTPLPEKAIGKVWCRGPSVMVGYFRDPESTAACMADGWLDTGDMGYVSDGYVYIVGRAKDMIIVNGRNHWPQDIEWAVEQLPGFKQGDIAAFAITTPGGEETPAVLVQCRTSDESERIRLRDEIRERVRSVTGMNCVIELVPPRTLPRTSSGKLSRAKARNLYLNGEIKPYDLAA</sequence>
<gene>
    <name evidence="4" type="ORF">E5A73_00020</name>
</gene>
<comment type="similarity">
    <text evidence="1">Belongs to the ATP-dependent AMP-binding enzyme family.</text>
</comment>
<dbReference type="InterPro" id="IPR042099">
    <property type="entry name" value="ANL_N_sf"/>
</dbReference>
<keyword evidence="2 4" id="KW-0436">Ligase</keyword>
<dbReference type="OrthoDB" id="9803968at2"/>
<evidence type="ECO:0000259" key="3">
    <source>
        <dbReference type="Pfam" id="PF00501"/>
    </source>
</evidence>
<name>A0A4S1XHP4_9SPHN</name>
<dbReference type="Gene3D" id="3.30.300.30">
    <property type="match status" value="1"/>
</dbReference>
<proteinExistence type="inferred from homology"/>
<comment type="caution">
    <text evidence="4">The sequence shown here is derived from an EMBL/GenBank/DDBJ whole genome shotgun (WGS) entry which is preliminary data.</text>
</comment>